<dbReference type="PANTHER" id="PTHR11102">
    <property type="entry name" value="SEL-1-LIKE PROTEIN"/>
    <property type="match status" value="1"/>
</dbReference>
<accession>A0ABY7ATR0</accession>
<sequence>MKSITQIFAITLTSLIVLPLTIHANTYKAAEYIESKNFQKARSEYLKSASVGSAMAFYQLGTMTFQGIGTKKDLTEAIVWFSLAAELEYKDSRNVATTLIQLLPNQDIDKLESLMIQYENVYGQTNVSNNYFPQINHASLTNKITFDGKTSLDEFIETTEHDLDMAVDVGLDSITDSASGESFDSGESDDITSLLAFVKPAHLLVADFDIAPDGTMRNAVSVQSLGYTRQTLEELKSKTLPIPQYLDQPVYFNHRIRTGIATFDRFDMSEKSEYLYAKILREARELKKTSSLDDKYEYAVLLLTYPWLPQKEGEALTVLLDTAKAGHPGAQFEYGLKQYREQTDVESAIKWLYAAAQFGVARAQYQLGNILQYSPWVNKDETKAMRWYQFAAQQDHSVAALKIAELKLSADDKNLHNFKEAVNILAQIEEQHKSNPEYYYLYAISRTKGEHRDIKVAFSYLSKAIRLAESYNWNVSDWHDLMARWTTGNVQITSESY</sequence>
<dbReference type="Proteomes" id="UP001163726">
    <property type="component" value="Plasmid pCadTS8_1"/>
</dbReference>
<keyword evidence="1" id="KW-0614">Plasmid</keyword>
<dbReference type="SMART" id="SM00671">
    <property type="entry name" value="SEL1"/>
    <property type="match status" value="3"/>
</dbReference>
<geneLocation type="plasmid" evidence="1 2">
    <name>pCadTS8_1</name>
</geneLocation>
<dbReference type="PANTHER" id="PTHR11102:SF160">
    <property type="entry name" value="ERAD-ASSOCIATED E3 UBIQUITIN-PROTEIN LIGASE COMPONENT HRD3"/>
    <property type="match status" value="1"/>
</dbReference>
<dbReference type="EMBL" id="CP109966">
    <property type="protein sequence ID" value="WAJ71905.1"/>
    <property type="molecule type" value="Genomic_DNA"/>
</dbReference>
<name>A0ABY7ATR0_9ALTE</name>
<evidence type="ECO:0000313" key="2">
    <source>
        <dbReference type="Proteomes" id="UP001163726"/>
    </source>
</evidence>
<gene>
    <name evidence="1" type="ORF">OLW01_14345</name>
</gene>
<dbReference type="SUPFAM" id="SSF81901">
    <property type="entry name" value="HCP-like"/>
    <property type="match status" value="2"/>
</dbReference>
<dbReference type="InterPro" id="IPR011990">
    <property type="entry name" value="TPR-like_helical_dom_sf"/>
</dbReference>
<proteinExistence type="predicted"/>
<reference evidence="1" key="1">
    <citation type="submission" date="2022-10" db="EMBL/GenBank/DDBJ databases">
        <title>Catenovulum adriacola sp. nov. isolated in the Harbour of Susak.</title>
        <authorList>
            <person name="Schoch T."/>
            <person name="Reich S.J."/>
            <person name="Stoeferle S."/>
            <person name="Flaiz M."/>
            <person name="Kazda M."/>
            <person name="Riedel C.U."/>
            <person name="Duerre P."/>
        </authorList>
    </citation>
    <scope>NUCLEOTIDE SEQUENCE</scope>
    <source>
        <strain evidence="1">TS8</strain>
        <plasmid evidence="1">pCadTS8_1</plasmid>
    </source>
</reference>
<dbReference type="InterPro" id="IPR050767">
    <property type="entry name" value="Sel1_AlgK"/>
</dbReference>
<dbReference type="Pfam" id="PF08238">
    <property type="entry name" value="Sel1"/>
    <property type="match status" value="4"/>
</dbReference>
<dbReference type="InterPro" id="IPR006597">
    <property type="entry name" value="Sel1-like"/>
</dbReference>
<evidence type="ECO:0000313" key="1">
    <source>
        <dbReference type="EMBL" id="WAJ71905.1"/>
    </source>
</evidence>
<keyword evidence="2" id="KW-1185">Reference proteome</keyword>
<protein>
    <recommendedName>
        <fullName evidence="3">TPR repeat protein</fullName>
    </recommendedName>
</protein>
<dbReference type="Gene3D" id="1.25.40.10">
    <property type="entry name" value="Tetratricopeptide repeat domain"/>
    <property type="match status" value="2"/>
</dbReference>
<organism evidence="1 2">
    <name type="scientific">Catenovulum adriaticum</name>
    <dbReference type="NCBI Taxonomy" id="2984846"/>
    <lineage>
        <taxon>Bacteria</taxon>
        <taxon>Pseudomonadati</taxon>
        <taxon>Pseudomonadota</taxon>
        <taxon>Gammaproteobacteria</taxon>
        <taxon>Alteromonadales</taxon>
        <taxon>Alteromonadaceae</taxon>
        <taxon>Catenovulum</taxon>
    </lineage>
</organism>
<evidence type="ECO:0008006" key="3">
    <source>
        <dbReference type="Google" id="ProtNLM"/>
    </source>
</evidence>
<dbReference type="RefSeq" id="WP_268076626.1">
    <property type="nucleotide sequence ID" value="NZ_CP109966.1"/>
</dbReference>